<keyword evidence="6" id="KW-0297">G-protein coupled receptor</keyword>
<dbReference type="Gene3D" id="1.20.1070.10">
    <property type="entry name" value="Rhodopsin 7-helix transmembrane proteins"/>
    <property type="match status" value="1"/>
</dbReference>
<name>A0ABN8R370_9CNID</name>
<evidence type="ECO:0000256" key="2">
    <source>
        <dbReference type="ARBA" id="ARBA00022475"/>
    </source>
</evidence>
<reference evidence="9 10" key="1">
    <citation type="submission" date="2022-05" db="EMBL/GenBank/DDBJ databases">
        <authorList>
            <consortium name="Genoscope - CEA"/>
            <person name="William W."/>
        </authorList>
    </citation>
    <scope>NUCLEOTIDE SEQUENCE [LARGE SCALE GENOMIC DNA]</scope>
</reference>
<dbReference type="SUPFAM" id="SSF81321">
    <property type="entry name" value="Family A G protein-coupled receptor-like"/>
    <property type="match status" value="1"/>
</dbReference>
<dbReference type="PRINTS" id="PR00237">
    <property type="entry name" value="GPCRRHODOPSN"/>
</dbReference>
<dbReference type="Proteomes" id="UP001159405">
    <property type="component" value="Unassembled WGS sequence"/>
</dbReference>
<dbReference type="PROSITE" id="PS00237">
    <property type="entry name" value="G_PROTEIN_RECEP_F1_1"/>
    <property type="match status" value="1"/>
</dbReference>
<keyword evidence="2" id="KW-1003">Cell membrane</keyword>
<evidence type="ECO:0000256" key="6">
    <source>
        <dbReference type="RuleBase" id="RU000688"/>
    </source>
</evidence>
<dbReference type="PANTHER" id="PTHR22750">
    <property type="entry name" value="G-PROTEIN COUPLED RECEPTOR"/>
    <property type="match status" value="1"/>
</dbReference>
<keyword evidence="6" id="KW-0807">Transducer</keyword>
<feature type="domain" description="G-protein coupled receptors family 1 profile" evidence="8">
    <location>
        <begin position="22"/>
        <end position="254"/>
    </location>
</feature>
<keyword evidence="10" id="KW-1185">Reference proteome</keyword>
<dbReference type="CDD" id="cd00637">
    <property type="entry name" value="7tm_classA_rhodopsin-like"/>
    <property type="match status" value="1"/>
</dbReference>
<evidence type="ECO:0000256" key="1">
    <source>
        <dbReference type="ARBA" id="ARBA00004651"/>
    </source>
</evidence>
<evidence type="ECO:0000256" key="5">
    <source>
        <dbReference type="ARBA" id="ARBA00023136"/>
    </source>
</evidence>
<feature type="transmembrane region" description="Helical" evidence="7">
    <location>
        <begin position="118"/>
        <end position="138"/>
    </location>
</feature>
<evidence type="ECO:0000256" key="4">
    <source>
        <dbReference type="ARBA" id="ARBA00022989"/>
    </source>
</evidence>
<dbReference type="Pfam" id="PF00001">
    <property type="entry name" value="7tm_1"/>
    <property type="match status" value="1"/>
</dbReference>
<organism evidence="9 10">
    <name type="scientific">Porites lobata</name>
    <dbReference type="NCBI Taxonomy" id="104759"/>
    <lineage>
        <taxon>Eukaryota</taxon>
        <taxon>Metazoa</taxon>
        <taxon>Cnidaria</taxon>
        <taxon>Anthozoa</taxon>
        <taxon>Hexacorallia</taxon>
        <taxon>Scleractinia</taxon>
        <taxon>Fungiina</taxon>
        <taxon>Poritidae</taxon>
        <taxon>Porites</taxon>
    </lineage>
</organism>
<dbReference type="InterPro" id="IPR017452">
    <property type="entry name" value="GPCR_Rhodpsn_7TM"/>
</dbReference>
<evidence type="ECO:0000256" key="7">
    <source>
        <dbReference type="SAM" id="Phobius"/>
    </source>
</evidence>
<dbReference type="PROSITE" id="PS50262">
    <property type="entry name" value="G_PROTEIN_RECEP_F1_2"/>
    <property type="match status" value="1"/>
</dbReference>
<feature type="transmembrane region" description="Helical" evidence="7">
    <location>
        <begin position="144"/>
        <end position="163"/>
    </location>
</feature>
<comment type="similarity">
    <text evidence="6">Belongs to the G-protein coupled receptor 1 family.</text>
</comment>
<dbReference type="InterPro" id="IPR000276">
    <property type="entry name" value="GPCR_Rhodpsn"/>
</dbReference>
<dbReference type="EMBL" id="CALNXK010000179">
    <property type="protein sequence ID" value="CAH3173231.1"/>
    <property type="molecule type" value="Genomic_DNA"/>
</dbReference>
<feature type="transmembrane region" description="Helical" evidence="7">
    <location>
        <begin position="76"/>
        <end position="97"/>
    </location>
</feature>
<accession>A0ABN8R370</accession>
<feature type="transmembrane region" description="Helical" evidence="7">
    <location>
        <begin position="206"/>
        <end position="226"/>
    </location>
</feature>
<keyword evidence="6" id="KW-0675">Receptor</keyword>
<evidence type="ECO:0000313" key="9">
    <source>
        <dbReference type="EMBL" id="CAH3173231.1"/>
    </source>
</evidence>
<keyword evidence="4 7" id="KW-1133">Transmembrane helix</keyword>
<feature type="transmembrane region" description="Helical" evidence="7">
    <location>
        <begin position="12"/>
        <end position="31"/>
    </location>
</feature>
<evidence type="ECO:0000313" key="10">
    <source>
        <dbReference type="Proteomes" id="UP001159405"/>
    </source>
</evidence>
<sequence length="280" mass="32099">MECFIVVNCLLNVLLMLPSITGNVFALVAILRTSSLLSPSTVFLCSLAVSDLLVGMVVQPFYIAHQLNPGLRLTDAFDAFSSLSCGVSLCTVTAISVDRFLALHYHMRYPNMMTDKRAMYKSLSLGFLMILASCLYVWNMTYARLTFVPGIAICIKVSTFVYIRIYQIVRRHQLLIHIQQQAVQTVGVDHNLNLLRSQRSAINTSIYYVCMILSYFPLIIKLLVVTINRRFQRQEWDLTYTVVYMNSSINPILYCWRLRELRTAVLKVVRQLLCRQTQES</sequence>
<feature type="transmembrane region" description="Helical" evidence="7">
    <location>
        <begin position="43"/>
        <end position="64"/>
    </location>
</feature>
<gene>
    <name evidence="9" type="ORF">PLOB_00014024</name>
</gene>
<evidence type="ECO:0000256" key="3">
    <source>
        <dbReference type="ARBA" id="ARBA00022692"/>
    </source>
</evidence>
<protein>
    <recommendedName>
        <fullName evidence="8">G-protein coupled receptors family 1 profile domain-containing protein</fullName>
    </recommendedName>
</protein>
<keyword evidence="3 6" id="KW-0812">Transmembrane</keyword>
<comment type="subcellular location">
    <subcellularLocation>
        <location evidence="1">Cell membrane</location>
        <topology evidence="1">Multi-pass membrane protein</topology>
    </subcellularLocation>
</comment>
<comment type="caution">
    <text evidence="9">The sequence shown here is derived from an EMBL/GenBank/DDBJ whole genome shotgun (WGS) entry which is preliminary data.</text>
</comment>
<proteinExistence type="inferred from homology"/>
<evidence type="ECO:0000259" key="8">
    <source>
        <dbReference type="PROSITE" id="PS50262"/>
    </source>
</evidence>
<keyword evidence="5 7" id="KW-0472">Membrane</keyword>